<feature type="domain" description="TMC" evidence="7">
    <location>
        <begin position="479"/>
        <end position="588"/>
    </location>
</feature>
<sequence length="766" mass="86394">MELRQLNTADNSSGHYGSLRACKAPFSDVTEGAVQIDWASRPEADDGEDEHSNKMQNLRELPLHMGLKKAIRQVQQMRIPVVSSWGSWRFRHSKSFRRFREDLSSVLSFVQLWRRPMHQIGGHFGGGVQSYFLFLRFLVVLNFLSFLLMAGFVIIPSIVFHSTTPVNSSGLALVSSNNVNSSGLALVSSNNVNSSGLALVSTNNVSGVEVCLRYDVQPPVLTVYYTYFLDLLSGTGFMEYSFLFYGFYNNTEVTSNGFSYNIPLAYLLSAAFYFLFCLLCIVVRMGGVARLIMAMDGGRLGGYSVLVFTGWDHGLQDERATRVKHNNLRYRLQVDLEEEKINRKAESLTLSQAFFLYSLRFFLGLVALAMIVGAFFAIGNATQYSQSQQQEGIVGLLLEYLPSMVITASNFVVPFLCDQIARLEKYSPSVTVIFALLRAVFLRLVSLGVLLYTLWEKITCQGNTQNCSPCSYNYTQYQCWETRVGQEMYKLTLFDFLITILVMVLVEFPRRLVVDHCSCKLAQWVGRQEFVVASNVLALVYSQTVVWCGALFCPILPLINTIKFVVIFYCKKVTLFQNCRPAVRTFRSTSSNFFFFLVLLFGWVLSSVVLIYSVASIHPSYGCGPFRFSSSMWAVVPASFISLSNTTQKFLLFIGSQAFSIPLFILSCVVMYYVAVLVSVYGKTVNLLKKQQKQEGRDKQFLVKQIKELSAEVSRNEQEPELRDGRGTRDAVPRWGGHYNSAFETDEEPAMPAGVFTNGGFYERDI</sequence>
<feature type="transmembrane region" description="Helical" evidence="6">
    <location>
        <begin position="433"/>
        <end position="455"/>
    </location>
</feature>
<feature type="transmembrane region" description="Helical" evidence="6">
    <location>
        <begin position="224"/>
        <end position="248"/>
    </location>
</feature>
<reference evidence="8 9" key="1">
    <citation type="submission" date="2020-02" db="EMBL/GenBank/DDBJ databases">
        <title>A chromosome-scale genome assembly of the black bullhead catfish (Ameiurus melas).</title>
        <authorList>
            <person name="Wen M."/>
            <person name="Zham M."/>
            <person name="Cabau C."/>
            <person name="Klopp C."/>
            <person name="Donnadieu C."/>
            <person name="Roques C."/>
            <person name="Bouchez O."/>
            <person name="Lampietro C."/>
            <person name="Jouanno E."/>
            <person name="Herpin A."/>
            <person name="Louis A."/>
            <person name="Berthelot C."/>
            <person name="Parey E."/>
            <person name="Roest-Crollius H."/>
            <person name="Braasch I."/>
            <person name="Postlethwait J."/>
            <person name="Robinson-Rechavi M."/>
            <person name="Echchiki A."/>
            <person name="Begum T."/>
            <person name="Montfort J."/>
            <person name="Schartl M."/>
            <person name="Bobe J."/>
            <person name="Guiguen Y."/>
        </authorList>
    </citation>
    <scope>NUCLEOTIDE SEQUENCE [LARGE SCALE GENOMIC DNA]</scope>
    <source>
        <strain evidence="8">M_S1</strain>
        <tissue evidence="8">Blood</tissue>
    </source>
</reference>
<dbReference type="InterPro" id="IPR012496">
    <property type="entry name" value="TMC_dom"/>
</dbReference>
<dbReference type="GO" id="GO:0008381">
    <property type="term" value="F:mechanosensitive monoatomic ion channel activity"/>
    <property type="evidence" value="ECO:0007669"/>
    <property type="project" value="TreeGrafter"/>
</dbReference>
<evidence type="ECO:0000256" key="1">
    <source>
        <dbReference type="ARBA" id="ARBA00004141"/>
    </source>
</evidence>
<evidence type="ECO:0000256" key="6">
    <source>
        <dbReference type="RuleBase" id="RU310713"/>
    </source>
</evidence>
<feature type="transmembrane region" description="Helical" evidence="6">
    <location>
        <begin position="361"/>
        <end position="381"/>
    </location>
</feature>
<evidence type="ECO:0000256" key="4">
    <source>
        <dbReference type="ARBA" id="ARBA00022989"/>
    </source>
</evidence>
<gene>
    <name evidence="8" type="ORF">AMELA_G00071680</name>
</gene>
<keyword evidence="4 6" id="KW-1133">Transmembrane helix</keyword>
<evidence type="ECO:0000313" key="8">
    <source>
        <dbReference type="EMBL" id="KAF4087544.1"/>
    </source>
</evidence>
<keyword evidence="5 6" id="KW-0472">Membrane</keyword>
<protein>
    <recommendedName>
        <fullName evidence="6">Transmembrane channel-like protein</fullName>
    </recommendedName>
</protein>
<name>A0A7J6AXG5_AMEME</name>
<feature type="transmembrane region" description="Helical" evidence="6">
    <location>
        <begin position="591"/>
        <end position="614"/>
    </location>
</feature>
<evidence type="ECO:0000256" key="3">
    <source>
        <dbReference type="ARBA" id="ARBA00022692"/>
    </source>
</evidence>
<dbReference type="Proteomes" id="UP000593565">
    <property type="component" value="Unassembled WGS sequence"/>
</dbReference>
<dbReference type="Pfam" id="PF07810">
    <property type="entry name" value="TMC"/>
    <property type="match status" value="1"/>
</dbReference>
<keyword evidence="9" id="KW-1185">Reference proteome</keyword>
<evidence type="ECO:0000256" key="5">
    <source>
        <dbReference type="ARBA" id="ARBA00023136"/>
    </source>
</evidence>
<dbReference type="GO" id="GO:0005886">
    <property type="term" value="C:plasma membrane"/>
    <property type="evidence" value="ECO:0007669"/>
    <property type="project" value="InterPro"/>
</dbReference>
<comment type="caution">
    <text evidence="8">The sequence shown here is derived from an EMBL/GenBank/DDBJ whole genome shotgun (WGS) entry which is preliminary data.</text>
</comment>
<proteinExistence type="inferred from homology"/>
<feature type="transmembrane region" description="Helical" evidence="6">
    <location>
        <begin position="488"/>
        <end position="506"/>
    </location>
</feature>
<feature type="transmembrane region" description="Helical" evidence="6">
    <location>
        <begin position="544"/>
        <end position="570"/>
    </location>
</feature>
<feature type="transmembrane region" description="Helical" evidence="6">
    <location>
        <begin position="650"/>
        <end position="675"/>
    </location>
</feature>
<dbReference type="InterPro" id="IPR038900">
    <property type="entry name" value="TMC"/>
</dbReference>
<comment type="subcellular location">
    <subcellularLocation>
        <location evidence="1 6">Membrane</location>
        <topology evidence="1 6">Multi-pass membrane protein</topology>
    </subcellularLocation>
</comment>
<evidence type="ECO:0000259" key="7">
    <source>
        <dbReference type="Pfam" id="PF07810"/>
    </source>
</evidence>
<dbReference type="EMBL" id="JAAGNN010000006">
    <property type="protein sequence ID" value="KAF4087544.1"/>
    <property type="molecule type" value="Genomic_DNA"/>
</dbReference>
<evidence type="ECO:0000313" key="9">
    <source>
        <dbReference type="Proteomes" id="UP000593565"/>
    </source>
</evidence>
<dbReference type="PANTHER" id="PTHR23302">
    <property type="entry name" value="TRANSMEMBRANE CHANNEL-RELATED"/>
    <property type="match status" value="1"/>
</dbReference>
<feature type="transmembrane region" description="Helical" evidence="6">
    <location>
        <begin position="133"/>
        <end position="159"/>
    </location>
</feature>
<feature type="transmembrane region" description="Helical" evidence="6">
    <location>
        <begin position="260"/>
        <end position="285"/>
    </location>
</feature>
<feature type="transmembrane region" description="Helical" evidence="6">
    <location>
        <begin position="393"/>
        <end position="413"/>
    </location>
</feature>
<accession>A0A7J6AXG5</accession>
<comment type="similarity">
    <text evidence="2 6">Belongs to the TMC family.</text>
</comment>
<keyword evidence="3 6" id="KW-0812">Transmembrane</keyword>
<dbReference type="AlphaFoldDB" id="A0A7J6AXG5"/>
<dbReference type="PANTHER" id="PTHR23302:SF45">
    <property type="entry name" value="TRANSMEMBRANE CHANNEL-LIKE PROTEIN 4"/>
    <property type="match status" value="1"/>
</dbReference>
<evidence type="ECO:0000256" key="2">
    <source>
        <dbReference type="ARBA" id="ARBA00006510"/>
    </source>
</evidence>
<organism evidence="8 9">
    <name type="scientific">Ameiurus melas</name>
    <name type="common">Black bullhead</name>
    <name type="synonym">Silurus melas</name>
    <dbReference type="NCBI Taxonomy" id="219545"/>
    <lineage>
        <taxon>Eukaryota</taxon>
        <taxon>Metazoa</taxon>
        <taxon>Chordata</taxon>
        <taxon>Craniata</taxon>
        <taxon>Vertebrata</taxon>
        <taxon>Euteleostomi</taxon>
        <taxon>Actinopterygii</taxon>
        <taxon>Neopterygii</taxon>
        <taxon>Teleostei</taxon>
        <taxon>Ostariophysi</taxon>
        <taxon>Siluriformes</taxon>
        <taxon>Ictaluridae</taxon>
        <taxon>Ameiurus</taxon>
    </lineage>
</organism>